<evidence type="ECO:0000313" key="4">
    <source>
        <dbReference type="EMBL" id="OEY69588.1"/>
    </source>
</evidence>
<evidence type="ECO:0000256" key="1">
    <source>
        <dbReference type="SAM" id="Phobius"/>
    </source>
</evidence>
<keyword evidence="1" id="KW-0472">Membrane</keyword>
<feature type="chain" id="PRO_5009200420" description="Ice-binding protein C-terminal domain-containing protein" evidence="2">
    <location>
        <begin position="21"/>
        <end position="189"/>
    </location>
</feature>
<organism evidence="4 5">
    <name type="scientific">Rheinheimera salexigens</name>
    <dbReference type="NCBI Taxonomy" id="1628148"/>
    <lineage>
        <taxon>Bacteria</taxon>
        <taxon>Pseudomonadati</taxon>
        <taxon>Pseudomonadota</taxon>
        <taxon>Gammaproteobacteria</taxon>
        <taxon>Chromatiales</taxon>
        <taxon>Chromatiaceae</taxon>
        <taxon>Rheinheimera</taxon>
    </lineage>
</organism>
<keyword evidence="2" id="KW-0732">Signal</keyword>
<dbReference type="NCBIfam" id="TIGR02595">
    <property type="entry name" value="PEP_CTERM"/>
    <property type="match status" value="1"/>
</dbReference>
<dbReference type="EMBL" id="MKEK01000001">
    <property type="protein sequence ID" value="OEY69588.1"/>
    <property type="molecule type" value="Genomic_DNA"/>
</dbReference>
<feature type="transmembrane region" description="Helical" evidence="1">
    <location>
        <begin position="165"/>
        <end position="183"/>
    </location>
</feature>
<keyword evidence="1" id="KW-0812">Transmembrane</keyword>
<keyword evidence="5" id="KW-1185">Reference proteome</keyword>
<gene>
    <name evidence="4" type="ORF">BI198_08465</name>
</gene>
<evidence type="ECO:0000256" key="2">
    <source>
        <dbReference type="SAM" id="SignalP"/>
    </source>
</evidence>
<evidence type="ECO:0000259" key="3">
    <source>
        <dbReference type="Pfam" id="PF07589"/>
    </source>
</evidence>
<sequence length="189" mass="19549">MQTRTMIFLALSVMSGNAMAGLIVSNWIATPTTLNFDITGTIDAGVTFGPSQMNSLFIGPANLGNQPGASTVSGTWLSLGGVVTALSSATLYSDSDSDKLQVRKSSNWLVGDILNYSFSFSDPDLVDLSGFDITGAIVSVGRSDYMAAPESAYQVGTFAAVTSSVPAPATLLLFGLGLAGLGFSKRTKV</sequence>
<reference evidence="5" key="1">
    <citation type="submission" date="2016-09" db="EMBL/GenBank/DDBJ databases">
        <authorList>
            <person name="Wan X."/>
            <person name="Hou S."/>
        </authorList>
    </citation>
    <scope>NUCLEOTIDE SEQUENCE [LARGE SCALE GENOMIC DNA]</scope>
    <source>
        <strain evidence="5">KH87</strain>
    </source>
</reference>
<keyword evidence="1" id="KW-1133">Transmembrane helix</keyword>
<name>A0A1E7Q6B1_9GAMM</name>
<dbReference type="RefSeq" id="WP_070049158.1">
    <property type="nucleotide sequence ID" value="NZ_CBCSDO010000004.1"/>
</dbReference>
<feature type="domain" description="Ice-binding protein C-terminal" evidence="3">
    <location>
        <begin position="164"/>
        <end position="186"/>
    </location>
</feature>
<dbReference type="InterPro" id="IPR013424">
    <property type="entry name" value="Ice-binding_C"/>
</dbReference>
<dbReference type="AlphaFoldDB" id="A0A1E7Q6B1"/>
<dbReference type="Proteomes" id="UP000242258">
    <property type="component" value="Unassembled WGS sequence"/>
</dbReference>
<dbReference type="Pfam" id="PF07589">
    <property type="entry name" value="PEP-CTERM"/>
    <property type="match status" value="1"/>
</dbReference>
<comment type="caution">
    <text evidence="4">The sequence shown here is derived from an EMBL/GenBank/DDBJ whole genome shotgun (WGS) entry which is preliminary data.</text>
</comment>
<feature type="signal peptide" evidence="2">
    <location>
        <begin position="1"/>
        <end position="20"/>
    </location>
</feature>
<evidence type="ECO:0000313" key="5">
    <source>
        <dbReference type="Proteomes" id="UP000242258"/>
    </source>
</evidence>
<protein>
    <recommendedName>
        <fullName evidence="3">Ice-binding protein C-terminal domain-containing protein</fullName>
    </recommendedName>
</protein>
<accession>A0A1E7Q6B1</accession>
<proteinExistence type="predicted"/>